<dbReference type="Proteomes" id="UP001498771">
    <property type="component" value="Unassembled WGS sequence"/>
</dbReference>
<organism evidence="3 4">
    <name type="scientific">Myxozyma melibiosi</name>
    <dbReference type="NCBI Taxonomy" id="54550"/>
    <lineage>
        <taxon>Eukaryota</taxon>
        <taxon>Fungi</taxon>
        <taxon>Dikarya</taxon>
        <taxon>Ascomycota</taxon>
        <taxon>Saccharomycotina</taxon>
        <taxon>Lipomycetes</taxon>
        <taxon>Lipomycetales</taxon>
        <taxon>Lipomycetaceae</taxon>
        <taxon>Myxozyma</taxon>
    </lineage>
</organism>
<feature type="compositionally biased region" description="Polar residues" evidence="1">
    <location>
        <begin position="527"/>
        <end position="541"/>
    </location>
</feature>
<evidence type="ECO:0000256" key="1">
    <source>
        <dbReference type="SAM" id="MobiDB-lite"/>
    </source>
</evidence>
<protein>
    <submittedName>
        <fullName evidence="3">Uncharacterized protein</fullName>
    </submittedName>
</protein>
<feature type="region of interest" description="Disordered" evidence="1">
    <location>
        <begin position="473"/>
        <end position="543"/>
    </location>
</feature>
<name>A0ABR1F0H5_9ASCO</name>
<dbReference type="GeneID" id="90038923"/>
<keyword evidence="2" id="KW-1133">Transmembrane helix</keyword>
<evidence type="ECO:0000313" key="3">
    <source>
        <dbReference type="EMBL" id="KAK7203267.1"/>
    </source>
</evidence>
<accession>A0ABR1F0H5</accession>
<feature type="compositionally biased region" description="Pro residues" evidence="1">
    <location>
        <begin position="517"/>
        <end position="526"/>
    </location>
</feature>
<evidence type="ECO:0000256" key="2">
    <source>
        <dbReference type="SAM" id="Phobius"/>
    </source>
</evidence>
<dbReference type="RefSeq" id="XP_064766300.1">
    <property type="nucleotide sequence ID" value="XM_064913411.1"/>
</dbReference>
<dbReference type="EMBL" id="JBBJBU010000012">
    <property type="protein sequence ID" value="KAK7203267.1"/>
    <property type="molecule type" value="Genomic_DNA"/>
</dbReference>
<keyword evidence="2" id="KW-0472">Membrane</keyword>
<feature type="transmembrane region" description="Helical" evidence="2">
    <location>
        <begin position="12"/>
        <end position="30"/>
    </location>
</feature>
<reference evidence="3 4" key="1">
    <citation type="submission" date="2024-03" db="EMBL/GenBank/DDBJ databases">
        <title>Genome-scale model development and genomic sequencing of the oleaginous clade Lipomyces.</title>
        <authorList>
            <consortium name="Lawrence Berkeley National Laboratory"/>
            <person name="Czajka J.J."/>
            <person name="Han Y."/>
            <person name="Kim J."/>
            <person name="Mondo S.J."/>
            <person name="Hofstad B.A."/>
            <person name="Robles A."/>
            <person name="Haridas S."/>
            <person name="Riley R."/>
            <person name="LaButti K."/>
            <person name="Pangilinan J."/>
            <person name="Andreopoulos W."/>
            <person name="Lipzen A."/>
            <person name="Yan J."/>
            <person name="Wang M."/>
            <person name="Ng V."/>
            <person name="Grigoriev I.V."/>
            <person name="Spatafora J.W."/>
            <person name="Magnuson J.K."/>
            <person name="Baker S.E."/>
            <person name="Pomraning K.R."/>
        </authorList>
    </citation>
    <scope>NUCLEOTIDE SEQUENCE [LARGE SCALE GENOMIC DNA]</scope>
    <source>
        <strain evidence="3 4">Phaff 52-87</strain>
    </source>
</reference>
<keyword evidence="2" id="KW-0812">Transmembrane</keyword>
<sequence length="638" mass="71500">MASPHLQTMLRALFLIAGFGFVILTISVLLSSRSSEYGTIIPLRLSGANSPPHIPDDVGIDSNNPDFLRTATIKQYEESKLLQADPLPLRHLQYCSNPKHAFDAATIVSSESGTEGTLARILFPSHDLDAPKNYNPTVLPYPPGSKDPYFVLTEEVLTKNNEKRHYMTYCDMNWGKTQSVERQILQCSNKPVTFEFPNWDPPKGSCTGVNAVLEMNVGAMDPRLIFSPIGEPLMIVGAHGRSSCWSQFITDIRIFAPELGPKLNITHVPIRFSKPTELPRDNDDSLQKNWFLMFDENDVPYVHRSFMNRSLTSIEGLFNGAPTPEERKNALTDTSTPGCLQDLLDTSVTDSQDFKSKIHQATNSLRVTLCDFPCIPTIHNTVNIEIFHVKYQYNLEVFYRRFVVMMNITAPFEVVGRTNNLIYVGSDEKMMLFTVSLSWDHRNMPKRGPWEEHLYGGSDIWSVLEDEEIDATENTRKDISTPLEDGDFGAPATSNVGGSEAAPITKPDSDGFDEPINPSPVLPPVPQASSATPGTSPNDWNQVRKRDLLQLDDEAIRKDLELVSNYDKVYGLPALKKNKLVNDYYHGWLDDVIMIHFGIRDSESGVLHVRAHNLLDCYSLCGSGVKKPKAEVEDDNTF</sequence>
<gene>
    <name evidence="3" type="ORF">BZA70DRAFT_283253</name>
</gene>
<comment type="caution">
    <text evidence="3">The sequence shown here is derived from an EMBL/GenBank/DDBJ whole genome shotgun (WGS) entry which is preliminary data.</text>
</comment>
<proteinExistence type="predicted"/>
<keyword evidence="4" id="KW-1185">Reference proteome</keyword>
<evidence type="ECO:0000313" key="4">
    <source>
        <dbReference type="Proteomes" id="UP001498771"/>
    </source>
</evidence>